<organism evidence="1 3">
    <name type="scientific">Piscirickettsia salmonis</name>
    <dbReference type="NCBI Taxonomy" id="1238"/>
    <lineage>
        <taxon>Bacteria</taxon>
        <taxon>Pseudomonadati</taxon>
        <taxon>Pseudomonadota</taxon>
        <taxon>Gammaproteobacteria</taxon>
        <taxon>Thiotrichales</taxon>
        <taxon>Piscirickettsiaceae</taxon>
        <taxon>Piscirickettsia</taxon>
    </lineage>
</organism>
<keyword evidence="1" id="KW-0418">Kinase</keyword>
<dbReference type="EMBL" id="CP038909">
    <property type="protein sequence ID" value="QGO07645.1"/>
    <property type="molecule type" value="Genomic_DNA"/>
</dbReference>
<evidence type="ECO:0000313" key="1">
    <source>
        <dbReference type="EMBL" id="QGO04733.1"/>
    </source>
</evidence>
<dbReference type="GeneID" id="66739549"/>
<keyword evidence="1" id="KW-0808">Transferase</keyword>
<proteinExistence type="predicted"/>
<protein>
    <submittedName>
        <fullName evidence="1">Homoserine kinase</fullName>
    </submittedName>
</protein>
<reference evidence="1 3" key="1">
    <citation type="submission" date="2019-04" db="EMBL/GenBank/DDBJ databases">
        <title>Complete genome sequencing of Piscirickettsia salmonis strain Psal-009.</title>
        <authorList>
            <person name="Schober I."/>
            <person name="Bunk B."/>
            <person name="Sproer C."/>
            <person name="Carril G.P."/>
            <person name="Riedel T."/>
            <person name="Flores-Herrera P.A."/>
            <person name="Nourdin-Galindo G."/>
            <person name="Marshall S.H."/>
            <person name="Overmann J."/>
        </authorList>
    </citation>
    <scope>NUCLEOTIDE SEQUENCE [LARGE SCALE GENOMIC DNA]</scope>
    <source>
        <strain evidence="1 3">Psal-009</strain>
        <plasmid evidence="2 3">unnamed1</plasmid>
    </source>
</reference>
<dbReference type="Proteomes" id="UP000422232">
    <property type="component" value="Plasmid unnamed1"/>
</dbReference>
<evidence type="ECO:0000313" key="2">
    <source>
        <dbReference type="EMBL" id="QGO07645.1"/>
    </source>
</evidence>
<name>A0A9Q6LKA9_PISSA</name>
<geneLocation type="plasmid" evidence="2 3">
    <name>unnamed1</name>
</geneLocation>
<gene>
    <name evidence="1" type="ORF">Psal009_00605</name>
    <name evidence="2" type="ORF">Psal009_03604</name>
</gene>
<dbReference type="EMBL" id="CP038908">
    <property type="protein sequence ID" value="QGO04733.1"/>
    <property type="molecule type" value="Genomic_DNA"/>
</dbReference>
<dbReference type="GO" id="GO:0016301">
    <property type="term" value="F:kinase activity"/>
    <property type="evidence" value="ECO:0007669"/>
    <property type="project" value="UniProtKB-KW"/>
</dbReference>
<accession>A0A9Q6LKA9</accession>
<keyword evidence="3" id="KW-1185">Reference proteome</keyword>
<evidence type="ECO:0000313" key="3">
    <source>
        <dbReference type="Proteomes" id="UP000422232"/>
    </source>
</evidence>
<dbReference type="AlphaFoldDB" id="A0A9Q6LKA9"/>
<dbReference type="RefSeq" id="WP_016210123.1">
    <property type="nucleotide sequence ID" value="NZ_CP012413.1"/>
</dbReference>
<keyword evidence="2" id="KW-0614">Plasmid</keyword>
<sequence length="330" mass="36645">MKVIIPMLLAGDHRQQQEVDQYCPSLLALLGYARQVSSGQEPIAELFASFSRSSLSLERDLPLAAATAKGYSLPVAAGWLYADLVSISADQNGLYCQGSLASQLTDQEKSLLLDELNQFLAEDGLILYDCDQHWLLAAAQPVELLTRDLTSAQGQPVQIDEITGTDAKYWRSLQAELGMLLQQSTVNQRRRDQDLVTVDTVWLWGSGQLLSADYPLNHTRVLCSESKLAQGLGQFCGAKQGVSHALGQGVTYYNDCCQQAVLAGDDRVWQSTLVELESRVFKPLLQQLKCGQLKQLELFIDQNIAFSVTHWGVKKFWCRPKSVQSYRNGN</sequence>
<dbReference type="Proteomes" id="UP000422232">
    <property type="component" value="Chromosome"/>
</dbReference>